<keyword evidence="2" id="KW-0723">Serine/threonine-protein kinase</keyword>
<keyword evidence="5" id="KW-0418">Kinase</keyword>
<proteinExistence type="evidence at transcript level"/>
<dbReference type="GO" id="GO:0004674">
    <property type="term" value="F:protein serine/threonine kinase activity"/>
    <property type="evidence" value="ECO:0007669"/>
    <property type="project" value="UniProtKB-KW"/>
</dbReference>
<dbReference type="FunFam" id="1.10.510.10:FF:000312">
    <property type="entry name" value="Serine/threonine-protein kinase OXI1"/>
    <property type="match status" value="1"/>
</dbReference>
<name>I3T3P9_LOTJA</name>
<feature type="region of interest" description="Disordered" evidence="9">
    <location>
        <begin position="1"/>
        <end position="34"/>
    </location>
</feature>
<evidence type="ECO:0000256" key="6">
    <source>
        <dbReference type="ARBA" id="ARBA00022840"/>
    </source>
</evidence>
<sequence>MTSCKPQVVKHSLPGKRRSRSQPPPTFVAEPDTQSNSFVGTEEYIAPEIITGAGHSSAIDWWTLGILLYEMLYGRTPFRGKNRQKTFSNILYKDLTFPSSIPVSLAARQLINALLQRDPASRLGSTTGANEIKQHPFFREINWPLIRNMSPPPLDVPLQLIGKDPVARNINWEDDGVLVSSVDMDIF</sequence>
<protein>
    <recommendedName>
        <fullName evidence="1">non-specific serine/threonine protein kinase</fullName>
        <ecNumber evidence="1">2.7.11.1</ecNumber>
    </recommendedName>
</protein>
<comment type="catalytic activity">
    <reaction evidence="8">
        <text>L-seryl-[protein] + ATP = O-phospho-L-seryl-[protein] + ADP + H(+)</text>
        <dbReference type="Rhea" id="RHEA:17989"/>
        <dbReference type="Rhea" id="RHEA-COMP:9863"/>
        <dbReference type="Rhea" id="RHEA-COMP:11604"/>
        <dbReference type="ChEBI" id="CHEBI:15378"/>
        <dbReference type="ChEBI" id="CHEBI:29999"/>
        <dbReference type="ChEBI" id="CHEBI:30616"/>
        <dbReference type="ChEBI" id="CHEBI:83421"/>
        <dbReference type="ChEBI" id="CHEBI:456216"/>
        <dbReference type="EC" id="2.7.11.1"/>
    </reaction>
</comment>
<dbReference type="SMART" id="SM00220">
    <property type="entry name" value="S_TKc"/>
    <property type="match status" value="1"/>
</dbReference>
<evidence type="ECO:0000256" key="2">
    <source>
        <dbReference type="ARBA" id="ARBA00022527"/>
    </source>
</evidence>
<feature type="domain" description="Protein kinase" evidence="10">
    <location>
        <begin position="1"/>
        <end position="138"/>
    </location>
</feature>
<keyword evidence="4" id="KW-0547">Nucleotide-binding</keyword>
<dbReference type="Pfam" id="PF00069">
    <property type="entry name" value="Pkinase"/>
    <property type="match status" value="1"/>
</dbReference>
<dbReference type="PROSITE" id="PS50011">
    <property type="entry name" value="PROTEIN_KINASE_DOM"/>
    <property type="match status" value="1"/>
</dbReference>
<evidence type="ECO:0000256" key="8">
    <source>
        <dbReference type="ARBA" id="ARBA00048679"/>
    </source>
</evidence>
<evidence type="ECO:0000256" key="4">
    <source>
        <dbReference type="ARBA" id="ARBA00022741"/>
    </source>
</evidence>
<dbReference type="Gene3D" id="1.10.510.10">
    <property type="entry name" value="Transferase(Phosphotransferase) domain 1"/>
    <property type="match status" value="1"/>
</dbReference>
<accession>I3T3P9</accession>
<evidence type="ECO:0000259" key="10">
    <source>
        <dbReference type="PROSITE" id="PS50011"/>
    </source>
</evidence>
<dbReference type="GO" id="GO:0005524">
    <property type="term" value="F:ATP binding"/>
    <property type="evidence" value="ECO:0007669"/>
    <property type="project" value="UniProtKB-KW"/>
</dbReference>
<dbReference type="EMBL" id="BT147347">
    <property type="protein sequence ID" value="AFK47141.1"/>
    <property type="molecule type" value="mRNA"/>
</dbReference>
<evidence type="ECO:0000256" key="1">
    <source>
        <dbReference type="ARBA" id="ARBA00012513"/>
    </source>
</evidence>
<keyword evidence="6" id="KW-0067">ATP-binding</keyword>
<evidence type="ECO:0000256" key="5">
    <source>
        <dbReference type="ARBA" id="ARBA00022777"/>
    </source>
</evidence>
<organism evidence="11">
    <name type="scientific">Lotus japonicus</name>
    <name type="common">Lotus corniculatus var. japonicus</name>
    <dbReference type="NCBI Taxonomy" id="34305"/>
    <lineage>
        <taxon>Eukaryota</taxon>
        <taxon>Viridiplantae</taxon>
        <taxon>Streptophyta</taxon>
        <taxon>Embryophyta</taxon>
        <taxon>Tracheophyta</taxon>
        <taxon>Spermatophyta</taxon>
        <taxon>Magnoliopsida</taxon>
        <taxon>eudicotyledons</taxon>
        <taxon>Gunneridae</taxon>
        <taxon>Pentapetalae</taxon>
        <taxon>rosids</taxon>
        <taxon>fabids</taxon>
        <taxon>Fabales</taxon>
        <taxon>Fabaceae</taxon>
        <taxon>Papilionoideae</taxon>
        <taxon>50 kb inversion clade</taxon>
        <taxon>NPAAA clade</taxon>
        <taxon>Hologalegina</taxon>
        <taxon>robinioid clade</taxon>
        <taxon>Loteae</taxon>
        <taxon>Lotus</taxon>
    </lineage>
</organism>
<dbReference type="EC" id="2.7.11.1" evidence="1"/>
<evidence type="ECO:0000256" key="7">
    <source>
        <dbReference type="ARBA" id="ARBA00047899"/>
    </source>
</evidence>
<reference evidence="11" key="1">
    <citation type="submission" date="2012-05" db="EMBL/GenBank/DDBJ databases">
        <authorList>
            <person name="Krishnakumar V."/>
            <person name="Cheung F."/>
            <person name="Xiao Y."/>
            <person name="Chan A."/>
            <person name="Moskal W.A."/>
            <person name="Town C.D."/>
        </authorList>
    </citation>
    <scope>NUCLEOTIDE SEQUENCE</scope>
</reference>
<dbReference type="SUPFAM" id="SSF56112">
    <property type="entry name" value="Protein kinase-like (PK-like)"/>
    <property type="match status" value="1"/>
</dbReference>
<dbReference type="PANTHER" id="PTHR45637">
    <property type="entry name" value="FLIPPASE KINASE 1-RELATED"/>
    <property type="match status" value="1"/>
</dbReference>
<evidence type="ECO:0000256" key="9">
    <source>
        <dbReference type="SAM" id="MobiDB-lite"/>
    </source>
</evidence>
<dbReference type="InterPro" id="IPR000719">
    <property type="entry name" value="Prot_kinase_dom"/>
</dbReference>
<evidence type="ECO:0000313" key="11">
    <source>
        <dbReference type="EMBL" id="AFK47141.1"/>
    </source>
</evidence>
<evidence type="ECO:0000256" key="3">
    <source>
        <dbReference type="ARBA" id="ARBA00022679"/>
    </source>
</evidence>
<comment type="catalytic activity">
    <reaction evidence="7">
        <text>L-threonyl-[protein] + ATP = O-phospho-L-threonyl-[protein] + ADP + H(+)</text>
        <dbReference type="Rhea" id="RHEA:46608"/>
        <dbReference type="Rhea" id="RHEA-COMP:11060"/>
        <dbReference type="Rhea" id="RHEA-COMP:11605"/>
        <dbReference type="ChEBI" id="CHEBI:15378"/>
        <dbReference type="ChEBI" id="CHEBI:30013"/>
        <dbReference type="ChEBI" id="CHEBI:30616"/>
        <dbReference type="ChEBI" id="CHEBI:61977"/>
        <dbReference type="ChEBI" id="CHEBI:456216"/>
        <dbReference type="EC" id="2.7.11.1"/>
    </reaction>
</comment>
<dbReference type="InterPro" id="IPR011009">
    <property type="entry name" value="Kinase-like_dom_sf"/>
</dbReference>
<keyword evidence="3" id="KW-0808">Transferase</keyword>
<dbReference type="AlphaFoldDB" id="I3T3P9"/>